<keyword evidence="7" id="KW-1185">Reference proteome</keyword>
<name>A0A0D4BXL3_9MICC</name>
<dbReference type="InterPro" id="IPR036388">
    <property type="entry name" value="WH-like_DNA-bd_sf"/>
</dbReference>
<accession>A0A0D4BXL3</accession>
<proteinExistence type="inferred from homology"/>
<dbReference type="KEGG" id="ari:UM93_05110"/>
<keyword evidence="3" id="KW-0238">DNA-binding</keyword>
<dbReference type="GO" id="GO:0032993">
    <property type="term" value="C:protein-DNA complex"/>
    <property type="evidence" value="ECO:0007669"/>
    <property type="project" value="TreeGrafter"/>
</dbReference>
<evidence type="ECO:0000313" key="7">
    <source>
        <dbReference type="Proteomes" id="UP000061839"/>
    </source>
</evidence>
<gene>
    <name evidence="6" type="ORF">UM93_05110</name>
</gene>
<feature type="domain" description="HTH lysR-type" evidence="5">
    <location>
        <begin position="5"/>
        <end position="62"/>
    </location>
</feature>
<dbReference type="InterPro" id="IPR005119">
    <property type="entry name" value="LysR_subst-bd"/>
</dbReference>
<dbReference type="EMBL" id="CP011005">
    <property type="protein sequence ID" value="AJT41053.1"/>
    <property type="molecule type" value="Genomic_DNA"/>
</dbReference>
<dbReference type="PATRIC" id="fig|1618207.4.peg.1040"/>
<evidence type="ECO:0000313" key="6">
    <source>
        <dbReference type="EMBL" id="AJT41053.1"/>
    </source>
</evidence>
<dbReference type="PANTHER" id="PTHR30346">
    <property type="entry name" value="TRANSCRIPTIONAL DUAL REGULATOR HCAR-RELATED"/>
    <property type="match status" value="1"/>
</dbReference>
<evidence type="ECO:0000256" key="2">
    <source>
        <dbReference type="ARBA" id="ARBA00023015"/>
    </source>
</evidence>
<reference evidence="6 7" key="1">
    <citation type="journal article" date="2015" name="Genome Announc.">
        <title>Complete Genome Sequencing of Protease-Producing Novel Arthrobacter sp. Strain IHBB 11108 Using PacBio Single-Molecule Real-Time Sequencing Technology.</title>
        <authorList>
            <person name="Kiran S."/>
            <person name="Swarnkar M.K."/>
            <person name="Pal M."/>
            <person name="Thakur R."/>
            <person name="Tewari R."/>
            <person name="Singh A.K."/>
            <person name="Gulati A."/>
        </authorList>
    </citation>
    <scope>NUCLEOTIDE SEQUENCE [LARGE SCALE GENOMIC DNA]</scope>
    <source>
        <strain evidence="6 7">IHBB 11108</strain>
    </source>
</reference>
<dbReference type="InterPro" id="IPR000847">
    <property type="entry name" value="LysR_HTH_N"/>
</dbReference>
<dbReference type="HOGENOM" id="CLU_039613_6_4_11"/>
<dbReference type="SUPFAM" id="SSF53850">
    <property type="entry name" value="Periplasmic binding protein-like II"/>
    <property type="match status" value="1"/>
</dbReference>
<dbReference type="PROSITE" id="PS50931">
    <property type="entry name" value="HTH_LYSR"/>
    <property type="match status" value="1"/>
</dbReference>
<protein>
    <submittedName>
        <fullName evidence="6">LysR family transcriptional regulator</fullName>
    </submittedName>
</protein>
<keyword evidence="2" id="KW-0805">Transcription regulation</keyword>
<dbReference type="PRINTS" id="PR00039">
    <property type="entry name" value="HTHLYSR"/>
</dbReference>
<dbReference type="GO" id="GO:0003677">
    <property type="term" value="F:DNA binding"/>
    <property type="evidence" value="ECO:0007669"/>
    <property type="project" value="UniProtKB-KW"/>
</dbReference>
<dbReference type="FunFam" id="1.10.10.10:FF:000001">
    <property type="entry name" value="LysR family transcriptional regulator"/>
    <property type="match status" value="1"/>
</dbReference>
<dbReference type="Proteomes" id="UP000061839">
    <property type="component" value="Chromosome"/>
</dbReference>
<dbReference type="SUPFAM" id="SSF46785">
    <property type="entry name" value="Winged helix' DNA-binding domain"/>
    <property type="match status" value="1"/>
</dbReference>
<keyword evidence="4" id="KW-0804">Transcription</keyword>
<dbReference type="PANTHER" id="PTHR30346:SF0">
    <property type="entry name" value="HCA OPERON TRANSCRIPTIONAL ACTIVATOR HCAR"/>
    <property type="match status" value="1"/>
</dbReference>
<dbReference type="OrthoDB" id="3636008at2"/>
<sequence length="313" mass="34810">MPQDLDIRLLRYYVVVAEELHFSRAAQRLFIAQQALSRDIQRLESILGMTLINRTTRRVSLTSAGRKLLGRAREIVALHDLALQELVSELSPLTVDVVGPGLTPSRILSRARELAPRGEFFARYLTGAEEATPLLLSGDLDVTFGRNPKLPGSLQQQIIRYERLCVLLPLTHPLAQLNQIPLETLRGEGLCFRAGDQATQGWEHAALQLLAGLGIDAIDAHPHVQGVEELAQHLHSRNAPILTLSTQPEVPGGVYRPLVDPVALFPWTMIWRRGADPNAIEALLSAAQELGDEFDWLTMPSEAWLPQPERDQH</sequence>
<organism evidence="6 7">
    <name type="scientific">Psychromicrobium lacuslunae</name>
    <dbReference type="NCBI Taxonomy" id="1618207"/>
    <lineage>
        <taxon>Bacteria</taxon>
        <taxon>Bacillati</taxon>
        <taxon>Actinomycetota</taxon>
        <taxon>Actinomycetes</taxon>
        <taxon>Micrococcales</taxon>
        <taxon>Micrococcaceae</taxon>
        <taxon>Psychromicrobium</taxon>
    </lineage>
</organism>
<dbReference type="AlphaFoldDB" id="A0A0D4BXL3"/>
<dbReference type="InterPro" id="IPR036390">
    <property type="entry name" value="WH_DNA-bd_sf"/>
</dbReference>
<dbReference type="Gene3D" id="3.40.190.10">
    <property type="entry name" value="Periplasmic binding protein-like II"/>
    <property type="match status" value="2"/>
</dbReference>
<dbReference type="Pfam" id="PF00126">
    <property type="entry name" value="HTH_1"/>
    <property type="match status" value="1"/>
</dbReference>
<evidence type="ECO:0000256" key="4">
    <source>
        <dbReference type="ARBA" id="ARBA00023163"/>
    </source>
</evidence>
<dbReference type="GO" id="GO:0003700">
    <property type="term" value="F:DNA-binding transcription factor activity"/>
    <property type="evidence" value="ECO:0007669"/>
    <property type="project" value="InterPro"/>
</dbReference>
<dbReference type="RefSeq" id="WP_045074112.1">
    <property type="nucleotide sequence ID" value="NZ_CP011005.1"/>
</dbReference>
<dbReference type="STRING" id="1618207.UM93_05110"/>
<evidence type="ECO:0000259" key="5">
    <source>
        <dbReference type="PROSITE" id="PS50931"/>
    </source>
</evidence>
<comment type="similarity">
    <text evidence="1">Belongs to the LysR transcriptional regulatory family.</text>
</comment>
<evidence type="ECO:0000256" key="1">
    <source>
        <dbReference type="ARBA" id="ARBA00009437"/>
    </source>
</evidence>
<dbReference type="Pfam" id="PF03466">
    <property type="entry name" value="LysR_substrate"/>
    <property type="match status" value="1"/>
</dbReference>
<evidence type="ECO:0000256" key="3">
    <source>
        <dbReference type="ARBA" id="ARBA00023125"/>
    </source>
</evidence>
<dbReference type="Gene3D" id="1.10.10.10">
    <property type="entry name" value="Winged helix-like DNA-binding domain superfamily/Winged helix DNA-binding domain"/>
    <property type="match status" value="1"/>
</dbReference>